<reference evidence="2" key="2">
    <citation type="submission" date="2021-03" db="UniProtKB">
        <authorList>
            <consortium name="EnsemblPlants"/>
        </authorList>
    </citation>
    <scope>IDENTIFICATION</scope>
</reference>
<dbReference type="Pfam" id="PF03004">
    <property type="entry name" value="Transposase_24"/>
    <property type="match status" value="1"/>
</dbReference>
<proteinExistence type="predicted"/>
<dbReference type="InterPro" id="IPR004252">
    <property type="entry name" value="Probable_transposase_24"/>
</dbReference>
<evidence type="ECO:0000313" key="2">
    <source>
        <dbReference type="EnsemblPlants" id="AUR62037174-RA:cds"/>
    </source>
</evidence>
<reference evidence="2" key="1">
    <citation type="journal article" date="2017" name="Nature">
        <title>The genome of Chenopodium quinoa.</title>
        <authorList>
            <person name="Jarvis D.E."/>
            <person name="Ho Y.S."/>
            <person name="Lightfoot D.J."/>
            <person name="Schmoeckel S.M."/>
            <person name="Li B."/>
            <person name="Borm T.J.A."/>
            <person name="Ohyanagi H."/>
            <person name="Mineta K."/>
            <person name="Michell C.T."/>
            <person name="Saber N."/>
            <person name="Kharbatia N.M."/>
            <person name="Rupper R.R."/>
            <person name="Sharp A.R."/>
            <person name="Dally N."/>
            <person name="Boughton B.A."/>
            <person name="Woo Y.H."/>
            <person name="Gao G."/>
            <person name="Schijlen E.G.W.M."/>
            <person name="Guo X."/>
            <person name="Momin A.A."/>
            <person name="Negrao S."/>
            <person name="Al-Babili S."/>
            <person name="Gehring C."/>
            <person name="Roessner U."/>
            <person name="Jung C."/>
            <person name="Murphy K."/>
            <person name="Arold S.T."/>
            <person name="Gojobori T."/>
            <person name="van der Linden C.G."/>
            <person name="van Loo E.N."/>
            <person name="Jellen E.N."/>
            <person name="Maughan P.J."/>
            <person name="Tester M."/>
        </authorList>
    </citation>
    <scope>NUCLEOTIDE SEQUENCE [LARGE SCALE GENOMIC DNA]</scope>
    <source>
        <strain evidence="2">cv. PI 614886</strain>
    </source>
</reference>
<organism evidence="2 3">
    <name type="scientific">Chenopodium quinoa</name>
    <name type="common">Quinoa</name>
    <dbReference type="NCBI Taxonomy" id="63459"/>
    <lineage>
        <taxon>Eukaryota</taxon>
        <taxon>Viridiplantae</taxon>
        <taxon>Streptophyta</taxon>
        <taxon>Embryophyta</taxon>
        <taxon>Tracheophyta</taxon>
        <taxon>Spermatophyta</taxon>
        <taxon>Magnoliopsida</taxon>
        <taxon>eudicotyledons</taxon>
        <taxon>Gunneridae</taxon>
        <taxon>Pentapetalae</taxon>
        <taxon>Caryophyllales</taxon>
        <taxon>Chenopodiaceae</taxon>
        <taxon>Chenopodioideae</taxon>
        <taxon>Atripliceae</taxon>
        <taxon>Chenopodium</taxon>
    </lineage>
</organism>
<feature type="compositionally biased region" description="Basic and acidic residues" evidence="1">
    <location>
        <begin position="62"/>
        <end position="75"/>
    </location>
</feature>
<protein>
    <submittedName>
        <fullName evidence="2">Uncharacterized protein</fullName>
    </submittedName>
</protein>
<keyword evidence="3" id="KW-1185">Reference proteome</keyword>
<dbReference type="AlphaFoldDB" id="A0A803MY94"/>
<feature type="region of interest" description="Disordered" evidence="1">
    <location>
        <begin position="114"/>
        <end position="137"/>
    </location>
</feature>
<sequence>MSIKLMNQECQNRLRMETIRKNMTRMEELGLKEQAKSLMAQVQNNRGNQSKNKKKNVSGDDELYRPNQDMEHELDSTDEELPIPQSKSKDKSNAIQWKIRKMKALTRKAVMAKRRRNVDLASSHAEKDKPRRGPTMCYKVHGRSEEERLEITLNEHGQPVGPDDSTCNEFISFLGTIARKANILPLTVKNWPILRNEKKEELWDYVLERCMQNKENRLVGKEKNIMLHTLGPKSFARVRYKWKKDNKTTKNPSLAQMFIATRKEKLTKRKPGDLRDKLMTEIEKLDSEEEVESVISTIIGFDNKKKSRLNFHGRGVSSTQLKQKALMKEAEEKHAQEARFKLYKKIMRIKGNKIEGR</sequence>
<dbReference type="PANTHER" id="PTHR33144">
    <property type="entry name" value="OS10G0409366 PROTEIN-RELATED"/>
    <property type="match status" value="1"/>
</dbReference>
<evidence type="ECO:0000313" key="3">
    <source>
        <dbReference type="Proteomes" id="UP000596660"/>
    </source>
</evidence>
<dbReference type="Gramene" id="AUR62037174-RA">
    <property type="protein sequence ID" value="AUR62037174-RA:cds"/>
    <property type="gene ID" value="AUR62037174"/>
</dbReference>
<evidence type="ECO:0000256" key="1">
    <source>
        <dbReference type="SAM" id="MobiDB-lite"/>
    </source>
</evidence>
<name>A0A803MY94_CHEQI</name>
<dbReference type="PANTHER" id="PTHR33144:SF35">
    <property type="entry name" value="TRANSPOSASE, PTTA_EN_SPM, PLANT-RELATED"/>
    <property type="match status" value="1"/>
</dbReference>
<feature type="region of interest" description="Disordered" evidence="1">
    <location>
        <begin position="42"/>
        <end position="94"/>
    </location>
</feature>
<accession>A0A803MY94</accession>
<dbReference type="EnsemblPlants" id="AUR62037174-RA">
    <property type="protein sequence ID" value="AUR62037174-RA:cds"/>
    <property type="gene ID" value="AUR62037174"/>
</dbReference>
<dbReference type="Proteomes" id="UP000596660">
    <property type="component" value="Unplaced"/>
</dbReference>